<dbReference type="Proteomes" id="UP000789702">
    <property type="component" value="Unassembled WGS sequence"/>
</dbReference>
<dbReference type="EMBL" id="CAJVPU010060172">
    <property type="protein sequence ID" value="CAG8776557.1"/>
    <property type="molecule type" value="Genomic_DNA"/>
</dbReference>
<proteinExistence type="predicted"/>
<feature type="non-terminal residue" evidence="1">
    <location>
        <position position="1"/>
    </location>
</feature>
<organism evidence="1 2">
    <name type="scientific">Dentiscutata heterogama</name>
    <dbReference type="NCBI Taxonomy" id="1316150"/>
    <lineage>
        <taxon>Eukaryota</taxon>
        <taxon>Fungi</taxon>
        <taxon>Fungi incertae sedis</taxon>
        <taxon>Mucoromycota</taxon>
        <taxon>Glomeromycotina</taxon>
        <taxon>Glomeromycetes</taxon>
        <taxon>Diversisporales</taxon>
        <taxon>Gigasporaceae</taxon>
        <taxon>Dentiscutata</taxon>
    </lineage>
</organism>
<name>A0ACA9R4Q2_9GLOM</name>
<gene>
    <name evidence="1" type="ORF">DHETER_LOCUS16156</name>
</gene>
<evidence type="ECO:0000313" key="2">
    <source>
        <dbReference type="Proteomes" id="UP000789702"/>
    </source>
</evidence>
<evidence type="ECO:0000313" key="1">
    <source>
        <dbReference type="EMBL" id="CAG8776557.1"/>
    </source>
</evidence>
<sequence>ARILTDKYVAKVAIFLFDIFTVFGLPIFLQSDNRHEFIADIINNLTKLWPSLKIIH</sequence>
<accession>A0ACA9R4Q2</accession>
<reference evidence="1" key="1">
    <citation type="submission" date="2021-06" db="EMBL/GenBank/DDBJ databases">
        <authorList>
            <person name="Kallberg Y."/>
            <person name="Tangrot J."/>
            <person name="Rosling A."/>
        </authorList>
    </citation>
    <scope>NUCLEOTIDE SEQUENCE</scope>
    <source>
        <strain evidence="1">IL203A</strain>
    </source>
</reference>
<comment type="caution">
    <text evidence="1">The sequence shown here is derived from an EMBL/GenBank/DDBJ whole genome shotgun (WGS) entry which is preliminary data.</text>
</comment>
<keyword evidence="2" id="KW-1185">Reference proteome</keyword>
<protein>
    <submittedName>
        <fullName evidence="1">534_t:CDS:1</fullName>
    </submittedName>
</protein>
<feature type="non-terminal residue" evidence="1">
    <location>
        <position position="56"/>
    </location>
</feature>